<evidence type="ECO:0000256" key="1">
    <source>
        <dbReference type="SAM" id="SignalP"/>
    </source>
</evidence>
<protein>
    <submittedName>
        <fullName evidence="3">Heavy metal RND transporter</fullName>
    </submittedName>
</protein>
<evidence type="ECO:0000259" key="2">
    <source>
        <dbReference type="Pfam" id="PF13115"/>
    </source>
</evidence>
<sequence>MTTSVNKYIAAAMTIGLVWTQSTTAAHAAVTDYEFQLIQKSVKQGQKVEVAVRLVDKRNGSPVPDAVVFAQRIDMAPDGMEMMAAPIKPLPSAEPGTYKFEAALSMEGRWRLSLVAKVQGETGTLENKLVVEVLP</sequence>
<dbReference type="EMBL" id="MDEO01000033">
    <property type="protein sequence ID" value="OCX16387.1"/>
    <property type="molecule type" value="Genomic_DNA"/>
</dbReference>
<dbReference type="OrthoDB" id="7644867at2"/>
<evidence type="ECO:0000313" key="4">
    <source>
        <dbReference type="Proteomes" id="UP000094412"/>
    </source>
</evidence>
<dbReference type="InterPro" id="IPR032693">
    <property type="entry name" value="YtkA-like_dom"/>
</dbReference>
<dbReference type="Pfam" id="PF13115">
    <property type="entry name" value="YtkA"/>
    <property type="match status" value="1"/>
</dbReference>
<dbReference type="RefSeq" id="WP_024924616.1">
    <property type="nucleotide sequence ID" value="NZ_MDEO01000033.1"/>
</dbReference>
<keyword evidence="4" id="KW-1185">Reference proteome</keyword>
<accession>A0A1C2DNP0</accession>
<keyword evidence="1" id="KW-0732">Signal</keyword>
<feature type="chain" id="PRO_5008659545" evidence="1">
    <location>
        <begin position="29"/>
        <end position="135"/>
    </location>
</feature>
<name>A0A1C2DNP0_9HYPH</name>
<comment type="caution">
    <text evidence="3">The sequence shown here is derived from an EMBL/GenBank/DDBJ whole genome shotgun (WGS) entry which is preliminary data.</text>
</comment>
<organism evidence="3 4">
    <name type="scientific">Mesorhizobium hungaricum</name>
    <dbReference type="NCBI Taxonomy" id="1566387"/>
    <lineage>
        <taxon>Bacteria</taxon>
        <taxon>Pseudomonadati</taxon>
        <taxon>Pseudomonadota</taxon>
        <taxon>Alphaproteobacteria</taxon>
        <taxon>Hyphomicrobiales</taxon>
        <taxon>Phyllobacteriaceae</taxon>
        <taxon>Mesorhizobium</taxon>
    </lineage>
</organism>
<feature type="signal peptide" evidence="1">
    <location>
        <begin position="1"/>
        <end position="28"/>
    </location>
</feature>
<reference evidence="3 4" key="1">
    <citation type="submission" date="2016-08" db="EMBL/GenBank/DDBJ databases">
        <title>Whole genome sequence of Mesorhizobium sp. strain UASWS1009 isolated from industrial sewage.</title>
        <authorList>
            <person name="Crovadore J."/>
            <person name="Calmin G."/>
            <person name="Chablais R."/>
            <person name="Cochard B."/>
            <person name="Lefort F."/>
        </authorList>
    </citation>
    <scope>NUCLEOTIDE SEQUENCE [LARGE SCALE GENOMIC DNA]</scope>
    <source>
        <strain evidence="3 4">UASWS1009</strain>
    </source>
</reference>
<evidence type="ECO:0000313" key="3">
    <source>
        <dbReference type="EMBL" id="OCX16387.1"/>
    </source>
</evidence>
<dbReference type="Proteomes" id="UP000094412">
    <property type="component" value="Unassembled WGS sequence"/>
</dbReference>
<feature type="domain" description="YtkA-like" evidence="2">
    <location>
        <begin position="28"/>
        <end position="114"/>
    </location>
</feature>
<proteinExistence type="predicted"/>
<gene>
    <name evidence="3" type="ORF">QV13_16310</name>
</gene>
<dbReference type="AlphaFoldDB" id="A0A1C2DNP0"/>
<dbReference type="STRING" id="1566387.QV13_16310"/>